<name>A0A8J2KLM6_9HEXA</name>
<accession>A0A8J2KLM6</accession>
<gene>
    <name evidence="1" type="ORF">AFUS01_LOCUS16392</name>
</gene>
<dbReference type="EMBL" id="CAJVCH010150283">
    <property type="protein sequence ID" value="CAG7727556.1"/>
    <property type="molecule type" value="Genomic_DNA"/>
</dbReference>
<comment type="caution">
    <text evidence="1">The sequence shown here is derived from an EMBL/GenBank/DDBJ whole genome shotgun (WGS) entry which is preliminary data.</text>
</comment>
<evidence type="ECO:0000313" key="1">
    <source>
        <dbReference type="EMBL" id="CAG7727556.1"/>
    </source>
</evidence>
<reference evidence="1" key="1">
    <citation type="submission" date="2021-06" db="EMBL/GenBank/DDBJ databases">
        <authorList>
            <person name="Hodson N. C."/>
            <person name="Mongue J. A."/>
            <person name="Jaron S. K."/>
        </authorList>
    </citation>
    <scope>NUCLEOTIDE SEQUENCE</scope>
</reference>
<dbReference type="Proteomes" id="UP000708208">
    <property type="component" value="Unassembled WGS sequence"/>
</dbReference>
<organism evidence="1 2">
    <name type="scientific">Allacma fusca</name>
    <dbReference type="NCBI Taxonomy" id="39272"/>
    <lineage>
        <taxon>Eukaryota</taxon>
        <taxon>Metazoa</taxon>
        <taxon>Ecdysozoa</taxon>
        <taxon>Arthropoda</taxon>
        <taxon>Hexapoda</taxon>
        <taxon>Collembola</taxon>
        <taxon>Symphypleona</taxon>
        <taxon>Sminthuridae</taxon>
        <taxon>Allacma</taxon>
    </lineage>
</organism>
<protein>
    <submittedName>
        <fullName evidence="1">Uncharacterized protein</fullName>
    </submittedName>
</protein>
<evidence type="ECO:0000313" key="2">
    <source>
        <dbReference type="Proteomes" id="UP000708208"/>
    </source>
</evidence>
<proteinExistence type="predicted"/>
<feature type="non-terminal residue" evidence="1">
    <location>
        <position position="1"/>
    </location>
</feature>
<sequence>RAIQKISPMIVNSMSFFTRMRN</sequence>
<dbReference type="AlphaFoldDB" id="A0A8J2KLM6"/>
<keyword evidence="2" id="KW-1185">Reference proteome</keyword>